<evidence type="ECO:0000313" key="1">
    <source>
        <dbReference type="EnsemblMetazoa" id="ENSAATROPP000332"/>
    </source>
</evidence>
<sequence>MRQSNPLRGSWSCRGQLDLKVVTDSRRRTVTVRCASGAAGWRNRHGAYVGRWSSRIGVRSQRLVSDRFSNRRIRPDTRRTACFVVQPFVGVFCDVQILDRFVVGVRFAAGKRLVIARYPAETVGRRDGGIGVVVLIVTD</sequence>
<dbReference type="Proteomes" id="UP000075880">
    <property type="component" value="Unassembled WGS sequence"/>
</dbReference>
<organism evidence="1 2">
    <name type="scientific">Anopheles atroparvus</name>
    <name type="common">European mosquito</name>
    <dbReference type="NCBI Taxonomy" id="41427"/>
    <lineage>
        <taxon>Eukaryota</taxon>
        <taxon>Metazoa</taxon>
        <taxon>Ecdysozoa</taxon>
        <taxon>Arthropoda</taxon>
        <taxon>Hexapoda</taxon>
        <taxon>Insecta</taxon>
        <taxon>Pterygota</taxon>
        <taxon>Neoptera</taxon>
        <taxon>Endopterygota</taxon>
        <taxon>Diptera</taxon>
        <taxon>Nematocera</taxon>
        <taxon>Culicoidea</taxon>
        <taxon>Culicidae</taxon>
        <taxon>Anophelinae</taxon>
        <taxon>Anopheles</taxon>
    </lineage>
</organism>
<dbReference type="AlphaFoldDB" id="A0AAG5CND6"/>
<dbReference type="EnsemblMetazoa" id="ENSAATROPT000350">
    <property type="protein sequence ID" value="ENSAATROPP000332"/>
    <property type="gene ID" value="ENSAATROPG000288"/>
</dbReference>
<protein>
    <submittedName>
        <fullName evidence="1">Uncharacterized protein</fullName>
    </submittedName>
</protein>
<name>A0AAG5CND6_ANOAO</name>
<proteinExistence type="predicted"/>
<reference evidence="1" key="1">
    <citation type="submission" date="2024-04" db="UniProtKB">
        <authorList>
            <consortium name="EnsemblMetazoa"/>
        </authorList>
    </citation>
    <scope>IDENTIFICATION</scope>
    <source>
        <strain evidence="1">EBRO</strain>
    </source>
</reference>
<evidence type="ECO:0000313" key="2">
    <source>
        <dbReference type="Proteomes" id="UP000075880"/>
    </source>
</evidence>
<keyword evidence="2" id="KW-1185">Reference proteome</keyword>
<accession>A0AAG5CND6</accession>